<name>A0A059DEW4_EUCGR</name>
<organism evidence="2">
    <name type="scientific">Eucalyptus grandis</name>
    <name type="common">Flooded gum</name>
    <dbReference type="NCBI Taxonomy" id="71139"/>
    <lineage>
        <taxon>Eukaryota</taxon>
        <taxon>Viridiplantae</taxon>
        <taxon>Streptophyta</taxon>
        <taxon>Embryophyta</taxon>
        <taxon>Tracheophyta</taxon>
        <taxon>Spermatophyta</taxon>
        <taxon>Magnoliopsida</taxon>
        <taxon>eudicotyledons</taxon>
        <taxon>Gunneridae</taxon>
        <taxon>Pentapetalae</taxon>
        <taxon>rosids</taxon>
        <taxon>malvids</taxon>
        <taxon>Myrtales</taxon>
        <taxon>Myrtaceae</taxon>
        <taxon>Myrtoideae</taxon>
        <taxon>Eucalypteae</taxon>
        <taxon>Eucalyptus</taxon>
    </lineage>
</organism>
<feature type="region of interest" description="Disordered" evidence="1">
    <location>
        <begin position="30"/>
        <end position="72"/>
    </location>
</feature>
<evidence type="ECO:0000313" key="2">
    <source>
        <dbReference type="EMBL" id="KCW89122.1"/>
    </source>
</evidence>
<sequence>MAMMISELRDPRPWPVSAFTEMEGTRGKRLWGWERGTDGPSSAKAPLLPHHHHHHASFAGDLSPLDEEQTLG</sequence>
<dbReference type="InParanoid" id="A0A059DEW4"/>
<dbReference type="Gramene" id="KCW89122">
    <property type="protein sequence ID" value="KCW89122"/>
    <property type="gene ID" value="EUGRSUZ_A01440"/>
</dbReference>
<gene>
    <name evidence="2" type="ORF">EUGRSUZ_A01440</name>
</gene>
<accession>A0A059DEW4</accession>
<dbReference type="EMBL" id="KK198753">
    <property type="protein sequence ID" value="KCW89122.1"/>
    <property type="molecule type" value="Genomic_DNA"/>
</dbReference>
<proteinExistence type="predicted"/>
<protein>
    <submittedName>
        <fullName evidence="2">Uncharacterized protein</fullName>
    </submittedName>
</protein>
<reference evidence="2" key="1">
    <citation type="submission" date="2013-07" db="EMBL/GenBank/DDBJ databases">
        <title>The genome of Eucalyptus grandis.</title>
        <authorList>
            <person name="Schmutz J."/>
            <person name="Hayes R."/>
            <person name="Myburg A."/>
            <person name="Tuskan G."/>
            <person name="Grattapaglia D."/>
            <person name="Rokhsar D.S."/>
        </authorList>
    </citation>
    <scope>NUCLEOTIDE SEQUENCE</scope>
    <source>
        <tissue evidence="2">Leaf extractions</tissue>
    </source>
</reference>
<dbReference type="AlphaFoldDB" id="A0A059DEW4"/>
<evidence type="ECO:0000256" key="1">
    <source>
        <dbReference type="SAM" id="MobiDB-lite"/>
    </source>
</evidence>